<proteinExistence type="predicted"/>
<comment type="caution">
    <text evidence="1">The sequence shown here is derived from an EMBL/GenBank/DDBJ whole genome shotgun (WGS) entry which is preliminary data.</text>
</comment>
<name>A0A6G0ZEK3_APHCR</name>
<keyword evidence="2" id="KW-1185">Reference proteome</keyword>
<evidence type="ECO:0000313" key="1">
    <source>
        <dbReference type="EMBL" id="KAF0769437.1"/>
    </source>
</evidence>
<reference evidence="1 2" key="1">
    <citation type="submission" date="2019-08" db="EMBL/GenBank/DDBJ databases">
        <title>Whole genome of Aphis craccivora.</title>
        <authorList>
            <person name="Voronova N.V."/>
            <person name="Shulinski R.S."/>
            <person name="Bandarenka Y.V."/>
            <person name="Zhorov D.G."/>
            <person name="Warner D."/>
        </authorList>
    </citation>
    <scope>NUCLEOTIDE SEQUENCE [LARGE SCALE GENOMIC DNA]</scope>
    <source>
        <strain evidence="1">180601</strain>
        <tissue evidence="1">Whole Body</tissue>
    </source>
</reference>
<dbReference type="EMBL" id="VUJU01000598">
    <property type="protein sequence ID" value="KAF0769437.1"/>
    <property type="molecule type" value="Genomic_DNA"/>
</dbReference>
<gene>
    <name evidence="1" type="ORF">FWK35_00003281</name>
</gene>
<dbReference type="Proteomes" id="UP000478052">
    <property type="component" value="Unassembled WGS sequence"/>
</dbReference>
<protein>
    <submittedName>
        <fullName evidence="1">Neuroblastoma-amplified sequence-like</fullName>
    </submittedName>
</protein>
<accession>A0A6G0ZEK3</accession>
<organism evidence="1 2">
    <name type="scientific">Aphis craccivora</name>
    <name type="common">Cowpea aphid</name>
    <dbReference type="NCBI Taxonomy" id="307492"/>
    <lineage>
        <taxon>Eukaryota</taxon>
        <taxon>Metazoa</taxon>
        <taxon>Ecdysozoa</taxon>
        <taxon>Arthropoda</taxon>
        <taxon>Hexapoda</taxon>
        <taxon>Insecta</taxon>
        <taxon>Pterygota</taxon>
        <taxon>Neoptera</taxon>
        <taxon>Paraneoptera</taxon>
        <taxon>Hemiptera</taxon>
        <taxon>Sternorrhyncha</taxon>
        <taxon>Aphidomorpha</taxon>
        <taxon>Aphidoidea</taxon>
        <taxon>Aphididae</taxon>
        <taxon>Aphidini</taxon>
        <taxon>Aphis</taxon>
        <taxon>Aphis</taxon>
    </lineage>
</organism>
<evidence type="ECO:0000313" key="2">
    <source>
        <dbReference type="Proteomes" id="UP000478052"/>
    </source>
</evidence>
<sequence>MTQSLLEYGITAWGGLGIAAQNKLLIAQNSIIKIILSKSKTYSSKKLFKEFKQITRTTHQNNKIIIPTIKTLF</sequence>
<dbReference type="AlphaFoldDB" id="A0A6G0ZEK3"/>